<dbReference type="InterPro" id="IPR050398">
    <property type="entry name" value="HssS/ArlS-like"/>
</dbReference>
<evidence type="ECO:0000256" key="7">
    <source>
        <dbReference type="ARBA" id="ARBA00022692"/>
    </source>
</evidence>
<feature type="transmembrane region" description="Helical" evidence="14">
    <location>
        <begin position="191"/>
        <end position="209"/>
    </location>
</feature>
<evidence type="ECO:0000256" key="8">
    <source>
        <dbReference type="ARBA" id="ARBA00022741"/>
    </source>
</evidence>
<accession>A0A1E5T645</accession>
<protein>
    <recommendedName>
        <fullName evidence="3">histidine kinase</fullName>
        <ecNumber evidence="3">2.7.13.3</ecNumber>
    </recommendedName>
</protein>
<dbReference type="InterPro" id="IPR036890">
    <property type="entry name" value="HATPase_C_sf"/>
</dbReference>
<dbReference type="Pfam" id="PF00512">
    <property type="entry name" value="HisKA"/>
    <property type="match status" value="1"/>
</dbReference>
<dbReference type="PROSITE" id="PS50109">
    <property type="entry name" value="HIS_KIN"/>
    <property type="match status" value="1"/>
</dbReference>
<feature type="domain" description="HAMP" evidence="16">
    <location>
        <begin position="207"/>
        <end position="259"/>
    </location>
</feature>
<dbReference type="PROSITE" id="PS50885">
    <property type="entry name" value="HAMP"/>
    <property type="match status" value="1"/>
</dbReference>
<keyword evidence="10" id="KW-0067">ATP-binding</keyword>
<organism evidence="17 18">
    <name type="scientific">Roseivirga misakiensis</name>
    <dbReference type="NCBI Taxonomy" id="1563681"/>
    <lineage>
        <taxon>Bacteria</taxon>
        <taxon>Pseudomonadati</taxon>
        <taxon>Bacteroidota</taxon>
        <taxon>Cytophagia</taxon>
        <taxon>Cytophagales</taxon>
        <taxon>Roseivirgaceae</taxon>
        <taxon>Roseivirga</taxon>
    </lineage>
</organism>
<dbReference type="InterPro" id="IPR003594">
    <property type="entry name" value="HATPase_dom"/>
</dbReference>
<keyword evidence="8" id="KW-0547">Nucleotide-binding</keyword>
<dbReference type="GO" id="GO:0005886">
    <property type="term" value="C:plasma membrane"/>
    <property type="evidence" value="ECO:0007669"/>
    <property type="project" value="UniProtKB-SubCell"/>
</dbReference>
<evidence type="ECO:0000313" key="18">
    <source>
        <dbReference type="Proteomes" id="UP000095552"/>
    </source>
</evidence>
<dbReference type="Pfam" id="PF02518">
    <property type="entry name" value="HATPase_c"/>
    <property type="match status" value="1"/>
</dbReference>
<dbReference type="GO" id="GO:0005524">
    <property type="term" value="F:ATP binding"/>
    <property type="evidence" value="ECO:0007669"/>
    <property type="project" value="UniProtKB-KW"/>
</dbReference>
<dbReference type="STRING" id="1563681.BFP71_04115"/>
<dbReference type="FunFam" id="3.30.565.10:FF:000006">
    <property type="entry name" value="Sensor histidine kinase WalK"/>
    <property type="match status" value="1"/>
</dbReference>
<keyword evidence="18" id="KW-1185">Reference proteome</keyword>
<evidence type="ECO:0000256" key="14">
    <source>
        <dbReference type="SAM" id="Phobius"/>
    </source>
</evidence>
<dbReference type="PANTHER" id="PTHR45528">
    <property type="entry name" value="SENSOR HISTIDINE KINASE CPXA"/>
    <property type="match status" value="1"/>
</dbReference>
<comment type="subcellular location">
    <subcellularLocation>
        <location evidence="2">Cell membrane</location>
        <topology evidence="2">Multi-pass membrane protein</topology>
    </subcellularLocation>
</comment>
<dbReference type="SUPFAM" id="SSF47384">
    <property type="entry name" value="Homodimeric domain of signal transducing histidine kinase"/>
    <property type="match status" value="1"/>
</dbReference>
<dbReference type="RefSeq" id="WP_069834161.1">
    <property type="nucleotide sequence ID" value="NZ_MDGQ01000003.1"/>
</dbReference>
<keyword evidence="13 14" id="KW-0472">Membrane</keyword>
<dbReference type="SMART" id="SM00388">
    <property type="entry name" value="HisKA"/>
    <property type="match status" value="1"/>
</dbReference>
<reference evidence="17 18" key="1">
    <citation type="submission" date="2016-08" db="EMBL/GenBank/DDBJ databases">
        <title>Draft genome of Fabibacter sp. strain SK-8.</title>
        <authorList>
            <person name="Wong S.-K."/>
            <person name="Hamasaki K."/>
            <person name="Yoshizawa S."/>
        </authorList>
    </citation>
    <scope>NUCLEOTIDE SEQUENCE [LARGE SCALE GENOMIC DNA]</scope>
    <source>
        <strain evidence="17 18">SK-8</strain>
    </source>
</reference>
<dbReference type="Pfam" id="PF00672">
    <property type="entry name" value="HAMP"/>
    <property type="match status" value="1"/>
</dbReference>
<dbReference type="InterPro" id="IPR005467">
    <property type="entry name" value="His_kinase_dom"/>
</dbReference>
<dbReference type="CDD" id="cd00082">
    <property type="entry name" value="HisKA"/>
    <property type="match status" value="1"/>
</dbReference>
<evidence type="ECO:0000256" key="6">
    <source>
        <dbReference type="ARBA" id="ARBA00022679"/>
    </source>
</evidence>
<evidence type="ECO:0000256" key="12">
    <source>
        <dbReference type="ARBA" id="ARBA00023012"/>
    </source>
</evidence>
<evidence type="ECO:0000313" key="17">
    <source>
        <dbReference type="EMBL" id="OEK06849.1"/>
    </source>
</evidence>
<dbReference type="InterPro" id="IPR003661">
    <property type="entry name" value="HisK_dim/P_dom"/>
</dbReference>
<evidence type="ECO:0000256" key="1">
    <source>
        <dbReference type="ARBA" id="ARBA00000085"/>
    </source>
</evidence>
<keyword evidence="5" id="KW-0597">Phosphoprotein</keyword>
<dbReference type="OrthoDB" id="9813151at2"/>
<dbReference type="InterPro" id="IPR036097">
    <property type="entry name" value="HisK_dim/P_sf"/>
</dbReference>
<dbReference type="AlphaFoldDB" id="A0A1E5T645"/>
<dbReference type="GO" id="GO:0000155">
    <property type="term" value="F:phosphorelay sensor kinase activity"/>
    <property type="evidence" value="ECO:0007669"/>
    <property type="project" value="InterPro"/>
</dbReference>
<keyword evidence="9 17" id="KW-0418">Kinase</keyword>
<dbReference type="EMBL" id="MDGQ01000003">
    <property type="protein sequence ID" value="OEK06849.1"/>
    <property type="molecule type" value="Genomic_DNA"/>
</dbReference>
<dbReference type="SUPFAM" id="SSF158472">
    <property type="entry name" value="HAMP domain-like"/>
    <property type="match status" value="1"/>
</dbReference>
<dbReference type="CDD" id="cd06225">
    <property type="entry name" value="HAMP"/>
    <property type="match status" value="1"/>
</dbReference>
<dbReference type="Gene3D" id="6.10.340.10">
    <property type="match status" value="1"/>
</dbReference>
<evidence type="ECO:0000259" key="15">
    <source>
        <dbReference type="PROSITE" id="PS50109"/>
    </source>
</evidence>
<comment type="caution">
    <text evidence="17">The sequence shown here is derived from an EMBL/GenBank/DDBJ whole genome shotgun (WGS) entry which is preliminary data.</text>
</comment>
<dbReference type="FunFam" id="1.10.287.130:FF:000001">
    <property type="entry name" value="Two-component sensor histidine kinase"/>
    <property type="match status" value="1"/>
</dbReference>
<dbReference type="Gene3D" id="1.10.287.130">
    <property type="match status" value="1"/>
</dbReference>
<keyword evidence="6" id="KW-0808">Transferase</keyword>
<dbReference type="Gene3D" id="3.30.565.10">
    <property type="entry name" value="Histidine kinase-like ATPase, C-terminal domain"/>
    <property type="match status" value="1"/>
</dbReference>
<evidence type="ECO:0000256" key="10">
    <source>
        <dbReference type="ARBA" id="ARBA00022840"/>
    </source>
</evidence>
<gene>
    <name evidence="17" type="ORF">BFP71_04115</name>
</gene>
<evidence type="ECO:0000256" key="11">
    <source>
        <dbReference type="ARBA" id="ARBA00022989"/>
    </source>
</evidence>
<dbReference type="InterPro" id="IPR004358">
    <property type="entry name" value="Sig_transdc_His_kin-like_C"/>
</dbReference>
<keyword evidence="7 14" id="KW-0812">Transmembrane</keyword>
<keyword evidence="11 14" id="KW-1133">Transmembrane helix</keyword>
<feature type="transmembrane region" description="Helical" evidence="14">
    <location>
        <begin position="20"/>
        <end position="40"/>
    </location>
</feature>
<evidence type="ECO:0000256" key="5">
    <source>
        <dbReference type="ARBA" id="ARBA00022553"/>
    </source>
</evidence>
<dbReference type="SMART" id="SM00304">
    <property type="entry name" value="HAMP"/>
    <property type="match status" value="1"/>
</dbReference>
<evidence type="ECO:0000256" key="4">
    <source>
        <dbReference type="ARBA" id="ARBA00022475"/>
    </source>
</evidence>
<evidence type="ECO:0000259" key="16">
    <source>
        <dbReference type="PROSITE" id="PS50885"/>
    </source>
</evidence>
<keyword evidence="12" id="KW-0902">Two-component regulatory system</keyword>
<dbReference type="PANTHER" id="PTHR45528:SF1">
    <property type="entry name" value="SENSOR HISTIDINE KINASE CPXA"/>
    <property type="match status" value="1"/>
</dbReference>
<comment type="catalytic activity">
    <reaction evidence="1">
        <text>ATP + protein L-histidine = ADP + protein N-phospho-L-histidine.</text>
        <dbReference type="EC" id="2.7.13.3"/>
    </reaction>
</comment>
<dbReference type="SMART" id="SM00387">
    <property type="entry name" value="HATPase_c"/>
    <property type="match status" value="1"/>
</dbReference>
<keyword evidence="4" id="KW-1003">Cell membrane</keyword>
<evidence type="ECO:0000256" key="13">
    <source>
        <dbReference type="ARBA" id="ARBA00023136"/>
    </source>
</evidence>
<evidence type="ECO:0000256" key="3">
    <source>
        <dbReference type="ARBA" id="ARBA00012438"/>
    </source>
</evidence>
<sequence>MAKNNTVNGGISLFWKLSTTFLVLLLMVGAVHITLSISASDQYYLKRNQKLNANIAQSIIQEVKPIINGEVTKNALDDIMHHMMAVNPSIEVYLLDKTGYILSHVAPYKKVKLKTVSLAPIQEFIDNNGEEFVQGDDPRKPGELQIFSAAAITDNDEVQGYVYVVLAGEDYYAVASNLWDEYITSLGGSSMVITLVAALVIGLIAIWFITRNLRGIIDVVRRFQDGDLEARISAKSGKEFNTLSLAFNDMADTIVGNIENLKSMENLRRELVGNVSHDLRTPLAVIHGYIETLMIKKDQLSIEERDKYLAIILSSTEKLKKMVAELFELSKLESKQVHPKKEPFFINELLQDVVQKYLILARKKGVLIQSVISNNIELVNADIALIERVLQNLIDNALKFTPEGGTITIKTNEMDSAVEIQVADTGVGIPEEQIPFVFDRYHIGDKRLSLDKNTTGLGLAIVKKILEIHDATINLSSKLNQGTSFSFQLPYHQA</sequence>
<evidence type="ECO:0000256" key="2">
    <source>
        <dbReference type="ARBA" id="ARBA00004651"/>
    </source>
</evidence>
<dbReference type="PRINTS" id="PR00344">
    <property type="entry name" value="BCTRLSENSOR"/>
</dbReference>
<dbReference type="CDD" id="cd00075">
    <property type="entry name" value="HATPase"/>
    <property type="match status" value="1"/>
</dbReference>
<evidence type="ECO:0000256" key="9">
    <source>
        <dbReference type="ARBA" id="ARBA00022777"/>
    </source>
</evidence>
<proteinExistence type="predicted"/>
<name>A0A1E5T645_9BACT</name>
<dbReference type="EC" id="2.7.13.3" evidence="3"/>
<feature type="domain" description="Histidine kinase" evidence="15">
    <location>
        <begin position="274"/>
        <end position="493"/>
    </location>
</feature>
<dbReference type="Proteomes" id="UP000095552">
    <property type="component" value="Unassembled WGS sequence"/>
</dbReference>
<dbReference type="InterPro" id="IPR003660">
    <property type="entry name" value="HAMP_dom"/>
</dbReference>
<dbReference type="SUPFAM" id="SSF55874">
    <property type="entry name" value="ATPase domain of HSP90 chaperone/DNA topoisomerase II/histidine kinase"/>
    <property type="match status" value="1"/>
</dbReference>